<evidence type="ECO:0000259" key="12">
    <source>
        <dbReference type="Pfam" id="PF14842"/>
    </source>
</evidence>
<dbReference type="InterPro" id="IPR032779">
    <property type="entry name" value="FliG_M"/>
</dbReference>
<reference evidence="13" key="1">
    <citation type="submission" date="2017-09" db="EMBL/GenBank/DDBJ databases">
        <title>Complete Genome Sequence of ansamitocin-producing Bacterium Actinosynnema pretiosum X47.</title>
        <authorList>
            <person name="Cao G."/>
            <person name="Zong G."/>
            <person name="Zhong C."/>
            <person name="Fu J."/>
        </authorList>
    </citation>
    <scope>NUCLEOTIDE SEQUENCE [LARGE SCALE GENOMIC DNA]</scope>
    <source>
        <strain evidence="13">X47</strain>
    </source>
</reference>
<evidence type="ECO:0000313" key="14">
    <source>
        <dbReference type="Proteomes" id="UP000218505"/>
    </source>
</evidence>
<evidence type="ECO:0000256" key="2">
    <source>
        <dbReference type="ARBA" id="ARBA00004413"/>
    </source>
</evidence>
<feature type="domain" description="Flagellar motor switch protein FliG C-terminal" evidence="10">
    <location>
        <begin position="221"/>
        <end position="327"/>
    </location>
</feature>
<dbReference type="InterPro" id="IPR000090">
    <property type="entry name" value="Flg_Motor_Flig"/>
</dbReference>
<evidence type="ECO:0000256" key="1">
    <source>
        <dbReference type="ARBA" id="ARBA00004117"/>
    </source>
</evidence>
<evidence type="ECO:0000256" key="7">
    <source>
        <dbReference type="ARBA" id="ARBA00022779"/>
    </source>
</evidence>
<name>A0A290Z4L6_9PSEU</name>
<keyword evidence="14" id="KW-1185">Reference proteome</keyword>
<evidence type="ECO:0000256" key="9">
    <source>
        <dbReference type="ARBA" id="ARBA00023143"/>
    </source>
</evidence>
<evidence type="ECO:0000313" key="13">
    <source>
        <dbReference type="EMBL" id="ATE53922.1"/>
    </source>
</evidence>
<dbReference type="AlphaFoldDB" id="A0A290Z4L6"/>
<dbReference type="KEGG" id="apre:CNX65_11950"/>
<keyword evidence="7" id="KW-0283">Flagellar rotation</keyword>
<evidence type="ECO:0000256" key="6">
    <source>
        <dbReference type="ARBA" id="ARBA00022500"/>
    </source>
</evidence>
<dbReference type="PANTHER" id="PTHR30534">
    <property type="entry name" value="FLAGELLAR MOTOR SWITCH PROTEIN FLIG"/>
    <property type="match status" value="1"/>
</dbReference>
<dbReference type="GO" id="GO:0003774">
    <property type="term" value="F:cytoskeletal motor activity"/>
    <property type="evidence" value="ECO:0007669"/>
    <property type="project" value="InterPro"/>
</dbReference>
<dbReference type="GO" id="GO:0005886">
    <property type="term" value="C:plasma membrane"/>
    <property type="evidence" value="ECO:0007669"/>
    <property type="project" value="UniProtKB-SubCell"/>
</dbReference>
<dbReference type="PANTHER" id="PTHR30534:SF0">
    <property type="entry name" value="FLAGELLAR MOTOR SWITCH PROTEIN FLIG"/>
    <property type="match status" value="1"/>
</dbReference>
<keyword evidence="9" id="KW-0975">Bacterial flagellum</keyword>
<dbReference type="Pfam" id="PF14841">
    <property type="entry name" value="FliG_M"/>
    <property type="match status" value="1"/>
</dbReference>
<dbReference type="GO" id="GO:0009425">
    <property type="term" value="C:bacterial-type flagellum basal body"/>
    <property type="evidence" value="ECO:0007669"/>
    <property type="project" value="UniProtKB-SubCell"/>
</dbReference>
<dbReference type="Pfam" id="PF01706">
    <property type="entry name" value="FliG_C"/>
    <property type="match status" value="1"/>
</dbReference>
<dbReference type="GO" id="GO:0006935">
    <property type="term" value="P:chemotaxis"/>
    <property type="evidence" value="ECO:0007669"/>
    <property type="project" value="UniProtKB-KW"/>
</dbReference>
<evidence type="ECO:0000259" key="11">
    <source>
        <dbReference type="Pfam" id="PF14841"/>
    </source>
</evidence>
<evidence type="ECO:0000256" key="4">
    <source>
        <dbReference type="ARBA" id="ARBA00021870"/>
    </source>
</evidence>
<sequence length="338" mass="37758">MAPHDNMTGLRKAAVLLLRLGKANSTKVLSLLQENEVEQLSSEIVRLDSVSHEATQSVTDEFYEMATARKYVAHGGMDYARDLLVSTLGYDRADEIVHRIGALLLDVPFSFLQRADPRQVLSFLQDEHPQTIALVLAHVPSGQASQVLAGLAPEKQAEVAHRIATMEQTSPEVIRKVESLLQRRFSSLLQPSDLSTVGGVEPLVNIINRSDRATERSILEGLTKRSPELAEFIRSQMFMFEDIVGIDDRSMQLVLRQIEPNDLATALKGVSNEVNQKIVRNLSERAAENLSDEIEVLGSVRLRTVEEAQAKIIRVIRQLEESGQIVLRRSNEDDEYVD</sequence>
<keyword evidence="13" id="KW-0969">Cilium</keyword>
<protein>
    <recommendedName>
        <fullName evidence="4">Flagellar motor switch protein FliG</fullName>
    </recommendedName>
</protein>
<dbReference type="Proteomes" id="UP000218505">
    <property type="component" value="Chromosome"/>
</dbReference>
<dbReference type="RefSeq" id="WP_096492849.1">
    <property type="nucleotide sequence ID" value="NZ_CP023445.1"/>
</dbReference>
<evidence type="ECO:0000259" key="10">
    <source>
        <dbReference type="Pfam" id="PF01706"/>
    </source>
</evidence>
<dbReference type="InterPro" id="IPR023087">
    <property type="entry name" value="Flg_Motor_Flig_C"/>
</dbReference>
<feature type="domain" description="Flagellar motor switch protein FliG middle" evidence="11">
    <location>
        <begin position="117"/>
        <end position="189"/>
    </location>
</feature>
<proteinExistence type="inferred from homology"/>
<evidence type="ECO:0000256" key="3">
    <source>
        <dbReference type="ARBA" id="ARBA00010299"/>
    </source>
</evidence>
<dbReference type="Gene3D" id="1.10.220.30">
    <property type="match status" value="3"/>
</dbReference>
<dbReference type="EMBL" id="CP023445">
    <property type="protein sequence ID" value="ATE53922.1"/>
    <property type="molecule type" value="Genomic_DNA"/>
</dbReference>
<comment type="subcellular location">
    <subcellularLocation>
        <location evidence="1">Bacterial flagellum basal body</location>
    </subcellularLocation>
    <subcellularLocation>
        <location evidence="2">Cell membrane</location>
        <topology evidence="2">Peripheral membrane protein</topology>
        <orientation evidence="2">Cytoplasmic side</orientation>
    </subcellularLocation>
</comment>
<keyword evidence="13" id="KW-0282">Flagellum</keyword>
<evidence type="ECO:0000256" key="5">
    <source>
        <dbReference type="ARBA" id="ARBA00022475"/>
    </source>
</evidence>
<dbReference type="NCBIfam" id="TIGR00207">
    <property type="entry name" value="fliG"/>
    <property type="match status" value="1"/>
</dbReference>
<organism evidence="13 14">
    <name type="scientific">Actinosynnema pretiosum</name>
    <dbReference type="NCBI Taxonomy" id="42197"/>
    <lineage>
        <taxon>Bacteria</taxon>
        <taxon>Bacillati</taxon>
        <taxon>Actinomycetota</taxon>
        <taxon>Actinomycetes</taxon>
        <taxon>Pseudonocardiales</taxon>
        <taxon>Pseudonocardiaceae</taxon>
        <taxon>Actinosynnema</taxon>
    </lineage>
</organism>
<dbReference type="InterPro" id="IPR011002">
    <property type="entry name" value="FliG_a-hlx"/>
</dbReference>
<evidence type="ECO:0000256" key="8">
    <source>
        <dbReference type="ARBA" id="ARBA00023136"/>
    </source>
</evidence>
<dbReference type="GO" id="GO:0071973">
    <property type="term" value="P:bacterial-type flagellum-dependent cell motility"/>
    <property type="evidence" value="ECO:0007669"/>
    <property type="project" value="InterPro"/>
</dbReference>
<keyword evidence="5" id="KW-1003">Cell membrane</keyword>
<dbReference type="InterPro" id="IPR028263">
    <property type="entry name" value="FliG_N"/>
</dbReference>
<comment type="similarity">
    <text evidence="3">Belongs to the FliG family.</text>
</comment>
<keyword evidence="13" id="KW-0966">Cell projection</keyword>
<keyword evidence="6" id="KW-0145">Chemotaxis</keyword>
<dbReference type="SUPFAM" id="SSF48029">
    <property type="entry name" value="FliG"/>
    <property type="match status" value="2"/>
</dbReference>
<gene>
    <name evidence="13" type="primary">fliG</name>
    <name evidence="13" type="ORF">CNX65_11950</name>
</gene>
<feature type="domain" description="Flagellar motor switch protein FliG N-terminal" evidence="12">
    <location>
        <begin position="6"/>
        <end position="101"/>
    </location>
</feature>
<keyword evidence="8" id="KW-0472">Membrane</keyword>
<accession>A0A290Z4L6</accession>
<dbReference type="Pfam" id="PF14842">
    <property type="entry name" value="FliG_N"/>
    <property type="match status" value="1"/>
</dbReference>
<dbReference type="PRINTS" id="PR00954">
    <property type="entry name" value="FLGMOTORFLIG"/>
</dbReference>
<dbReference type="PIRSF" id="PIRSF003161">
    <property type="entry name" value="FliG"/>
    <property type="match status" value="1"/>
</dbReference>